<dbReference type="GO" id="GO:0006744">
    <property type="term" value="P:ubiquinone biosynthetic process"/>
    <property type="evidence" value="ECO:0007669"/>
    <property type="project" value="TreeGrafter"/>
</dbReference>
<dbReference type="NCBIfam" id="TIGR00148">
    <property type="entry name" value="UbiD family decarboxylase"/>
    <property type="match status" value="1"/>
</dbReference>
<feature type="domain" description="3-octaprenyl-4-hydroxybenzoate carboxy-lyase-like C-terminal" evidence="4">
    <location>
        <begin position="464"/>
        <end position="559"/>
    </location>
</feature>
<dbReference type="Pfam" id="PF01977">
    <property type="entry name" value="UbiD"/>
    <property type="match status" value="1"/>
</dbReference>
<proteinExistence type="inferred from homology"/>
<dbReference type="EC" id="4.1.1.-" evidence="5"/>
<evidence type="ECO:0000313" key="5">
    <source>
        <dbReference type="EMBL" id="STP09825.1"/>
    </source>
</evidence>
<dbReference type="NCBIfam" id="TIGR03701">
    <property type="entry name" value="mena_SCO4490"/>
    <property type="match status" value="1"/>
</dbReference>
<evidence type="ECO:0000256" key="1">
    <source>
        <dbReference type="ARBA" id="ARBA00010021"/>
    </source>
</evidence>
<sequence>MALDSKQLINFLQEHDELTIIDTPLDIYLEIPQLAYIEVKKSNSKALLFTRPVCKKSGKEFDIPVLMNVFGSHKRLRLLINKPIAEIASNLQNLLHLSPPKGIKQILHKLKDLYALRSVFPKYVKKRGQCQEIIKTQNLNLFELPILTTWELDGGAFITMGQVYTQNLSGTQKNLGMYRLQVYDETHLGLHWQIHKDSQHFFHEYKKANKKMPVSIALGGDPLYIWCGQAPLPLGIFELMLYGFIREKKPVLCPCITNPLFVPYDVDIVIEGWVDTTQMRDEGPFGDHTGFYTPIEPYPVLEVSAITMRKKPIFPATIVGKPPLEDKYMGYLTERVFLPLLQTTAQGLIDYHMPENGVFHNLIFAKIKPEYPSHSKQIMHAFWGVGQMSFVKHAIFTDENVGDLQDYQAFGSYVLHRFSPQNLLITEGICDALDHSSPDFAHGSKLGVEAITPVEKPDFCALNDEVLLKHIKAIFSQAVELKQYFTHTPNPICIISVDKKSNLLNAVKEKIQAFENLHNHLSIVIFVDSHKNKLDNPYMLTWRIVNNIDAKRDILVTQNLVFVDASDKGKLEGHLREWPLDTNCNAEVIENLRQKGLLQGIDEVFLERFGILY</sequence>
<evidence type="ECO:0000313" key="6">
    <source>
        <dbReference type="Proteomes" id="UP000255335"/>
    </source>
</evidence>
<dbReference type="SUPFAM" id="SSF50475">
    <property type="entry name" value="FMN-binding split barrel"/>
    <property type="match status" value="1"/>
</dbReference>
<dbReference type="GO" id="GO:0005829">
    <property type="term" value="C:cytosol"/>
    <property type="evidence" value="ECO:0007669"/>
    <property type="project" value="TreeGrafter"/>
</dbReference>
<dbReference type="Gene3D" id="3.40.1670.10">
    <property type="entry name" value="UbiD C-terminal domain-like"/>
    <property type="match status" value="1"/>
</dbReference>
<dbReference type="PANTHER" id="PTHR30108:SF17">
    <property type="entry name" value="FERULIC ACID DECARBOXYLASE 1"/>
    <property type="match status" value="1"/>
</dbReference>
<evidence type="ECO:0000259" key="2">
    <source>
        <dbReference type="Pfam" id="PF01977"/>
    </source>
</evidence>
<organism evidence="5 6">
    <name type="scientific">Helicobacter cinaedi</name>
    <dbReference type="NCBI Taxonomy" id="213"/>
    <lineage>
        <taxon>Bacteria</taxon>
        <taxon>Pseudomonadati</taxon>
        <taxon>Campylobacterota</taxon>
        <taxon>Epsilonproteobacteria</taxon>
        <taxon>Campylobacterales</taxon>
        <taxon>Helicobacteraceae</taxon>
        <taxon>Helicobacter</taxon>
    </lineage>
</organism>
<comment type="similarity">
    <text evidence="1">Belongs to the UbiD family.</text>
</comment>
<dbReference type="InterPro" id="IPR048304">
    <property type="entry name" value="UbiD_Rift_dom"/>
</dbReference>
<name>A0A377JS06_9HELI</name>
<evidence type="ECO:0000259" key="4">
    <source>
        <dbReference type="Pfam" id="PF20696"/>
    </source>
</evidence>
<dbReference type="AlphaFoldDB" id="A0A377JS06"/>
<dbReference type="InterPro" id="IPR049381">
    <property type="entry name" value="UbiD-like_C"/>
</dbReference>
<dbReference type="InterPro" id="IPR049383">
    <property type="entry name" value="UbiD-like_N"/>
</dbReference>
<gene>
    <name evidence="5" type="primary">yigC</name>
    <name evidence="5" type="ORF">NCTC12221_01274</name>
</gene>
<dbReference type="Proteomes" id="UP000255335">
    <property type="component" value="Unassembled WGS sequence"/>
</dbReference>
<dbReference type="InterPro" id="IPR002830">
    <property type="entry name" value="UbiD"/>
</dbReference>
<keyword evidence="5" id="KW-0456">Lyase</keyword>
<dbReference type="EMBL" id="UGHZ01000001">
    <property type="protein sequence ID" value="STP09825.1"/>
    <property type="molecule type" value="Genomic_DNA"/>
</dbReference>
<reference evidence="5 6" key="1">
    <citation type="submission" date="2018-06" db="EMBL/GenBank/DDBJ databases">
        <authorList>
            <consortium name="Pathogen Informatics"/>
            <person name="Doyle S."/>
        </authorList>
    </citation>
    <scope>NUCLEOTIDE SEQUENCE [LARGE SCALE GENOMIC DNA]</scope>
    <source>
        <strain evidence="5 6">NCTC12221</strain>
    </source>
</reference>
<dbReference type="Pfam" id="PF20696">
    <property type="entry name" value="UbiD_C"/>
    <property type="match status" value="2"/>
</dbReference>
<feature type="domain" description="3-octaprenyl-4-hydroxybenzoate carboxy-lyase-like C-terminal" evidence="4">
    <location>
        <begin position="327"/>
        <end position="450"/>
    </location>
</feature>
<dbReference type="SUPFAM" id="SSF143968">
    <property type="entry name" value="UbiD C-terminal domain-like"/>
    <property type="match status" value="2"/>
</dbReference>
<protein>
    <submittedName>
        <fullName evidence="5">3-octaprenyl-4-hydroxybenzoate decarboxylase</fullName>
        <ecNumber evidence="5">4.1.1.-</ecNumber>
    </submittedName>
</protein>
<dbReference type="PANTHER" id="PTHR30108">
    <property type="entry name" value="3-OCTAPRENYL-4-HYDROXYBENZOATE CARBOXY-LYASE-RELATED"/>
    <property type="match status" value="1"/>
</dbReference>
<dbReference type="Pfam" id="PF20695">
    <property type="entry name" value="UbiD_N"/>
    <property type="match status" value="1"/>
</dbReference>
<accession>A0A377JS06</accession>
<feature type="domain" description="3-octaprenyl-4-hydroxybenzoate carboxy-lyase-like Rift-related" evidence="2">
    <location>
        <begin position="124"/>
        <end position="322"/>
    </location>
</feature>
<evidence type="ECO:0000259" key="3">
    <source>
        <dbReference type="Pfam" id="PF20695"/>
    </source>
</evidence>
<dbReference type="InterPro" id="IPR022390">
    <property type="entry name" value="HBDC"/>
</dbReference>
<dbReference type="GO" id="GO:0008694">
    <property type="term" value="F:4-hydroxy-3-polyprenylbenzoate decarboxylase activity"/>
    <property type="evidence" value="ECO:0007669"/>
    <property type="project" value="TreeGrafter"/>
</dbReference>
<feature type="domain" description="3-octaprenyl-4-hydroxybenzoate carboxy-lyase-like N-terminal" evidence="3">
    <location>
        <begin position="9"/>
        <end position="91"/>
    </location>
</feature>
<dbReference type="RefSeq" id="WP_115026427.1">
    <property type="nucleotide sequence ID" value="NZ_UGHZ01000001.1"/>
</dbReference>